<dbReference type="Proteomes" id="UP001172102">
    <property type="component" value="Unassembled WGS sequence"/>
</dbReference>
<dbReference type="InterPro" id="IPR051468">
    <property type="entry name" value="Fungal_SecMetab_SDRs"/>
</dbReference>
<dbReference type="Pfam" id="PF00106">
    <property type="entry name" value="adh_short"/>
    <property type="match status" value="1"/>
</dbReference>
<comment type="similarity">
    <text evidence="1">Belongs to the short-chain dehydrogenases/reductases (SDR) family.</text>
</comment>
<evidence type="ECO:0000313" key="5">
    <source>
        <dbReference type="Proteomes" id="UP001172102"/>
    </source>
</evidence>
<evidence type="ECO:0000256" key="2">
    <source>
        <dbReference type="ARBA" id="ARBA00022857"/>
    </source>
</evidence>
<reference evidence="4" key="1">
    <citation type="submission" date="2023-06" db="EMBL/GenBank/DDBJ databases">
        <title>Genome-scale phylogeny and comparative genomics of the fungal order Sordariales.</title>
        <authorList>
            <consortium name="Lawrence Berkeley National Laboratory"/>
            <person name="Hensen N."/>
            <person name="Bonometti L."/>
            <person name="Westerberg I."/>
            <person name="Brannstrom I.O."/>
            <person name="Guillou S."/>
            <person name="Cros-Aarteil S."/>
            <person name="Calhoun S."/>
            <person name="Haridas S."/>
            <person name="Kuo A."/>
            <person name="Mondo S."/>
            <person name="Pangilinan J."/>
            <person name="Riley R."/>
            <person name="Labutti K."/>
            <person name="Andreopoulos B."/>
            <person name="Lipzen A."/>
            <person name="Chen C."/>
            <person name="Yanf M."/>
            <person name="Daum C."/>
            <person name="Ng V."/>
            <person name="Clum A."/>
            <person name="Steindorff A."/>
            <person name="Ohm R."/>
            <person name="Martin F."/>
            <person name="Silar P."/>
            <person name="Natvig D."/>
            <person name="Lalanne C."/>
            <person name="Gautier V."/>
            <person name="Ament-Velasquez S.L."/>
            <person name="Kruys A."/>
            <person name="Hutchinson M.I."/>
            <person name="Powell A.J."/>
            <person name="Barry K."/>
            <person name="Miller A.N."/>
            <person name="Grigoriev I.V."/>
            <person name="Debuchy R."/>
            <person name="Gladieux P."/>
            <person name="Thoren M.H."/>
            <person name="Johannesson H."/>
        </authorList>
    </citation>
    <scope>NUCLEOTIDE SEQUENCE</scope>
    <source>
        <strain evidence="4">SMH4607-1</strain>
    </source>
</reference>
<dbReference type="EMBL" id="JAUKUA010000007">
    <property type="protein sequence ID" value="KAK0704570.1"/>
    <property type="molecule type" value="Genomic_DNA"/>
</dbReference>
<evidence type="ECO:0000313" key="4">
    <source>
        <dbReference type="EMBL" id="KAK0704570.1"/>
    </source>
</evidence>
<dbReference type="AlphaFoldDB" id="A0AA40DIM4"/>
<sequence length="253" mass="26485">MSPTTVFISGANRGIGRGIAEIYLARPNHTVIAGARDPNHSSAQSLKTLPVGEGSKLIVVKLESASDTDAAEAIKTIQAAGIDHLDIVIANAGIAGGHGPVHEIDLAWIREAFEVNTLGKLKLYQAAYPLLRATGSGAKFVAISTLAATTTDVEKTAAFPIGAYGATKAALNHLVRKAHYDNEWLTSFAIHPGMVQTDMGNAGARAFGMDPTEIAEPVDVSCRGVVKVIDEASRDGIAGTHGFLSYDGTTIPW</sequence>
<dbReference type="PANTHER" id="PTHR43544:SF7">
    <property type="entry name" value="NADB-LER2"/>
    <property type="match status" value="1"/>
</dbReference>
<protein>
    <submittedName>
        <fullName evidence="4">Uncharacterized protein</fullName>
    </submittedName>
</protein>
<evidence type="ECO:0000256" key="3">
    <source>
        <dbReference type="ARBA" id="ARBA00023002"/>
    </source>
</evidence>
<proteinExistence type="inferred from homology"/>
<organism evidence="4 5">
    <name type="scientific">Lasiosphaeris hirsuta</name>
    <dbReference type="NCBI Taxonomy" id="260670"/>
    <lineage>
        <taxon>Eukaryota</taxon>
        <taxon>Fungi</taxon>
        <taxon>Dikarya</taxon>
        <taxon>Ascomycota</taxon>
        <taxon>Pezizomycotina</taxon>
        <taxon>Sordariomycetes</taxon>
        <taxon>Sordariomycetidae</taxon>
        <taxon>Sordariales</taxon>
        <taxon>Lasiosphaeriaceae</taxon>
        <taxon>Lasiosphaeris</taxon>
    </lineage>
</organism>
<dbReference type="PANTHER" id="PTHR43544">
    <property type="entry name" value="SHORT-CHAIN DEHYDROGENASE/REDUCTASE"/>
    <property type="match status" value="1"/>
</dbReference>
<dbReference type="InterPro" id="IPR036291">
    <property type="entry name" value="NAD(P)-bd_dom_sf"/>
</dbReference>
<dbReference type="Gene3D" id="3.40.50.720">
    <property type="entry name" value="NAD(P)-binding Rossmann-like Domain"/>
    <property type="match status" value="1"/>
</dbReference>
<gene>
    <name evidence="4" type="ORF">B0H67DRAFT_521694</name>
</gene>
<accession>A0AA40DIM4</accession>
<dbReference type="SUPFAM" id="SSF51735">
    <property type="entry name" value="NAD(P)-binding Rossmann-fold domains"/>
    <property type="match status" value="1"/>
</dbReference>
<keyword evidence="5" id="KW-1185">Reference proteome</keyword>
<dbReference type="GO" id="GO:0016491">
    <property type="term" value="F:oxidoreductase activity"/>
    <property type="evidence" value="ECO:0007669"/>
    <property type="project" value="UniProtKB-KW"/>
</dbReference>
<name>A0AA40DIM4_9PEZI</name>
<evidence type="ECO:0000256" key="1">
    <source>
        <dbReference type="ARBA" id="ARBA00006484"/>
    </source>
</evidence>
<dbReference type="PRINTS" id="PR00081">
    <property type="entry name" value="GDHRDH"/>
</dbReference>
<keyword evidence="2" id="KW-0521">NADP</keyword>
<comment type="caution">
    <text evidence="4">The sequence shown here is derived from an EMBL/GenBank/DDBJ whole genome shotgun (WGS) entry which is preliminary data.</text>
</comment>
<dbReference type="CDD" id="cd05325">
    <property type="entry name" value="carb_red_sniffer_like_SDR_c"/>
    <property type="match status" value="1"/>
</dbReference>
<dbReference type="InterPro" id="IPR002347">
    <property type="entry name" value="SDR_fam"/>
</dbReference>
<dbReference type="GO" id="GO:0005737">
    <property type="term" value="C:cytoplasm"/>
    <property type="evidence" value="ECO:0007669"/>
    <property type="project" value="TreeGrafter"/>
</dbReference>
<keyword evidence="3" id="KW-0560">Oxidoreductase</keyword>